<protein>
    <recommendedName>
        <fullName evidence="3">ABM domain-containing protein</fullName>
    </recommendedName>
</protein>
<evidence type="ECO:0008006" key="3">
    <source>
        <dbReference type="Google" id="ProtNLM"/>
    </source>
</evidence>
<dbReference type="EMBL" id="JACAZE010000028">
    <property type="protein sequence ID" value="KAF7289694.1"/>
    <property type="molecule type" value="Genomic_DNA"/>
</dbReference>
<dbReference type="Gene3D" id="3.30.70.100">
    <property type="match status" value="1"/>
</dbReference>
<dbReference type="OrthoDB" id="3227035at2759"/>
<proteinExistence type="predicted"/>
<accession>A0A8H6VQ80</accession>
<sequence length="222" mass="24690">MPFDKTLTHALYNTATALPSKVALTKSFWAGGPWHAERAGQVVQWFVFQYGGPDSPEFGILASFRSEADRTAHYDDVLAGVVRKHREGLLEGKPLQAPANILSNNITSKSLPAVGVSLFFQAKQGQTEAVREFLSKGILSALEADKDTRYWYAYEVPQGADVTTPWPEQQFAVFAFFDDVWARKRSLAGPVTQALGRSAEQLLEKFPQINTFTVMQGYVKQE</sequence>
<dbReference type="InterPro" id="IPR011008">
    <property type="entry name" value="Dimeric_a/b-barrel"/>
</dbReference>
<evidence type="ECO:0000313" key="2">
    <source>
        <dbReference type="Proteomes" id="UP000613580"/>
    </source>
</evidence>
<dbReference type="Proteomes" id="UP000613580">
    <property type="component" value="Unassembled WGS sequence"/>
</dbReference>
<dbReference type="AlphaFoldDB" id="A0A8H6VQ80"/>
<reference evidence="1" key="1">
    <citation type="submission" date="2020-05" db="EMBL/GenBank/DDBJ databases">
        <title>Mycena genomes resolve the evolution of fungal bioluminescence.</title>
        <authorList>
            <person name="Tsai I.J."/>
        </authorList>
    </citation>
    <scope>NUCLEOTIDE SEQUENCE</scope>
    <source>
        <strain evidence="1">110903Hualien_Pintung</strain>
    </source>
</reference>
<name>A0A8H6VQ80_MYCCL</name>
<keyword evidence="2" id="KW-1185">Reference proteome</keyword>
<comment type="caution">
    <text evidence="1">The sequence shown here is derived from an EMBL/GenBank/DDBJ whole genome shotgun (WGS) entry which is preliminary data.</text>
</comment>
<dbReference type="SUPFAM" id="SSF54909">
    <property type="entry name" value="Dimeric alpha+beta barrel"/>
    <property type="match status" value="1"/>
</dbReference>
<organism evidence="1 2">
    <name type="scientific">Mycena chlorophos</name>
    <name type="common">Agaric fungus</name>
    <name type="synonym">Agaricus chlorophos</name>
    <dbReference type="NCBI Taxonomy" id="658473"/>
    <lineage>
        <taxon>Eukaryota</taxon>
        <taxon>Fungi</taxon>
        <taxon>Dikarya</taxon>
        <taxon>Basidiomycota</taxon>
        <taxon>Agaricomycotina</taxon>
        <taxon>Agaricomycetes</taxon>
        <taxon>Agaricomycetidae</taxon>
        <taxon>Agaricales</taxon>
        <taxon>Marasmiineae</taxon>
        <taxon>Mycenaceae</taxon>
        <taxon>Mycena</taxon>
    </lineage>
</organism>
<gene>
    <name evidence="1" type="ORF">HMN09_01332500</name>
</gene>
<evidence type="ECO:0000313" key="1">
    <source>
        <dbReference type="EMBL" id="KAF7289694.1"/>
    </source>
</evidence>